<keyword evidence="3" id="KW-0862">Zinc</keyword>
<name>A0AAQ4DIJ6_AMBAM</name>
<accession>A0AAQ4DIJ6</accession>
<dbReference type="SUPFAM" id="SSF49599">
    <property type="entry name" value="TRAF domain-like"/>
    <property type="match status" value="1"/>
</dbReference>
<evidence type="ECO:0008006" key="7">
    <source>
        <dbReference type="Google" id="ProtNLM"/>
    </source>
</evidence>
<keyword evidence="1" id="KW-0479">Metal-binding</keyword>
<organism evidence="5 6">
    <name type="scientific">Amblyomma americanum</name>
    <name type="common">Lone star tick</name>
    <dbReference type="NCBI Taxonomy" id="6943"/>
    <lineage>
        <taxon>Eukaryota</taxon>
        <taxon>Metazoa</taxon>
        <taxon>Ecdysozoa</taxon>
        <taxon>Arthropoda</taxon>
        <taxon>Chelicerata</taxon>
        <taxon>Arachnida</taxon>
        <taxon>Acari</taxon>
        <taxon>Parasitiformes</taxon>
        <taxon>Ixodida</taxon>
        <taxon>Ixodoidea</taxon>
        <taxon>Ixodidae</taxon>
        <taxon>Amblyomminae</taxon>
        <taxon>Amblyomma</taxon>
    </lineage>
</organism>
<reference evidence="5 6" key="1">
    <citation type="journal article" date="2023" name="Arcadia Sci">
        <title>De novo assembly of a long-read Amblyomma americanum tick genome.</title>
        <authorList>
            <person name="Chou S."/>
            <person name="Poskanzer K.E."/>
            <person name="Rollins M."/>
            <person name="Thuy-Boun P.S."/>
        </authorList>
    </citation>
    <scope>NUCLEOTIDE SEQUENCE [LARGE SCALE GENOMIC DNA]</scope>
    <source>
        <strain evidence="5">F_SG_1</strain>
        <tissue evidence="5">Salivary glands</tissue>
    </source>
</reference>
<gene>
    <name evidence="5" type="ORF">V5799_026447</name>
</gene>
<sequence>MLPCLHLLCQSCYDGVGAKSNHCPFHKEPFQEEDVVWSTFSRDSVLGRKVLCWNAEHGCDAEVVASAMLQHFANACQFHVVRCPECSESVRHRDIAKHLECDCESPRAREKSSEDNISNAFMEVKGTLEKILEENAALRTKMDSFEDRLRNETSGAFAAQPTSIADAVTAALENRFLQLRTQAEAVLAEHRREVTSEIRGALAGNERTTKEKNSEECERHVHGLKDRVSSDVLSKSVPYEWNIDDWNGFCRKSSDRLHYFTGNDGQRSYHYGYLVVPRLYFNGVHVWVRVYIIEGLFDKFLKWPMDKKIKCSEMVLHQDIAEHLERDCVPSRARELDDKFANVVIQVKEALGKMQEGNGALRMKLDSFEQCLRPETENAVASQSTIVASAVTNALENMISGLKTLSETALAEHRREVASEIRDALAGREGHERDRTLGDAGSLASAPSAGKQAGSVDDEAKAVEQLIIASLNIGGDFLDK</sequence>
<dbReference type="PANTHER" id="PTHR10131">
    <property type="entry name" value="TNF RECEPTOR ASSOCIATED FACTOR"/>
    <property type="match status" value="1"/>
</dbReference>
<dbReference type="PROSITE" id="PS00518">
    <property type="entry name" value="ZF_RING_1"/>
    <property type="match status" value="1"/>
</dbReference>
<dbReference type="GO" id="GO:0009898">
    <property type="term" value="C:cytoplasmic side of plasma membrane"/>
    <property type="evidence" value="ECO:0007669"/>
    <property type="project" value="TreeGrafter"/>
</dbReference>
<dbReference type="AlphaFoldDB" id="A0AAQ4DIJ6"/>
<dbReference type="GO" id="GO:0043122">
    <property type="term" value="P:regulation of canonical NF-kappaB signal transduction"/>
    <property type="evidence" value="ECO:0007669"/>
    <property type="project" value="TreeGrafter"/>
</dbReference>
<evidence type="ECO:0000256" key="2">
    <source>
        <dbReference type="ARBA" id="ARBA00022771"/>
    </source>
</evidence>
<evidence type="ECO:0000313" key="6">
    <source>
        <dbReference type="Proteomes" id="UP001321473"/>
    </source>
</evidence>
<dbReference type="GO" id="GO:0008270">
    <property type="term" value="F:zinc ion binding"/>
    <property type="evidence" value="ECO:0007669"/>
    <property type="project" value="UniProtKB-KW"/>
</dbReference>
<feature type="compositionally biased region" description="Basic and acidic residues" evidence="4">
    <location>
        <begin position="424"/>
        <end position="437"/>
    </location>
</feature>
<protein>
    <recommendedName>
        <fullName evidence="7">Tnf receptor-associated factor</fullName>
    </recommendedName>
</protein>
<feature type="region of interest" description="Disordered" evidence="4">
    <location>
        <begin position="424"/>
        <end position="456"/>
    </location>
</feature>
<dbReference type="InterPro" id="IPR017907">
    <property type="entry name" value="Znf_RING_CS"/>
</dbReference>
<evidence type="ECO:0000256" key="1">
    <source>
        <dbReference type="ARBA" id="ARBA00022723"/>
    </source>
</evidence>
<evidence type="ECO:0000256" key="3">
    <source>
        <dbReference type="ARBA" id="ARBA00022833"/>
    </source>
</evidence>
<keyword evidence="2" id="KW-0863">Zinc-finger</keyword>
<dbReference type="Proteomes" id="UP001321473">
    <property type="component" value="Unassembled WGS sequence"/>
</dbReference>
<evidence type="ECO:0000313" key="5">
    <source>
        <dbReference type="EMBL" id="KAK8762286.1"/>
    </source>
</evidence>
<dbReference type="EMBL" id="JARKHS020030259">
    <property type="protein sequence ID" value="KAK8762286.1"/>
    <property type="molecule type" value="Genomic_DNA"/>
</dbReference>
<comment type="caution">
    <text evidence="5">The sequence shown here is derived from an EMBL/GenBank/DDBJ whole genome shotgun (WGS) entry which is preliminary data.</text>
</comment>
<dbReference type="GO" id="GO:0005164">
    <property type="term" value="F:tumor necrosis factor receptor binding"/>
    <property type="evidence" value="ECO:0007669"/>
    <property type="project" value="TreeGrafter"/>
</dbReference>
<dbReference type="InterPro" id="IPR008974">
    <property type="entry name" value="TRAF-like"/>
</dbReference>
<dbReference type="PANTHER" id="PTHR10131:SF138">
    <property type="entry name" value="RE66324P"/>
    <property type="match status" value="1"/>
</dbReference>
<keyword evidence="6" id="KW-1185">Reference proteome</keyword>
<dbReference type="Gene3D" id="3.30.40.10">
    <property type="entry name" value="Zinc/RING finger domain, C3HC4 (zinc finger)"/>
    <property type="match status" value="1"/>
</dbReference>
<evidence type="ECO:0000256" key="4">
    <source>
        <dbReference type="SAM" id="MobiDB-lite"/>
    </source>
</evidence>
<dbReference type="Gene3D" id="2.60.210.10">
    <property type="entry name" value="Apoptosis, Tumor Necrosis Factor Receptor Associated Protein 2, Chain A"/>
    <property type="match status" value="1"/>
</dbReference>
<dbReference type="InterPro" id="IPR013083">
    <property type="entry name" value="Znf_RING/FYVE/PHD"/>
</dbReference>
<proteinExistence type="predicted"/>